<accession>A0AAW0CIT7</accession>
<evidence type="ECO:0008006" key="4">
    <source>
        <dbReference type="Google" id="ProtNLM"/>
    </source>
</evidence>
<gene>
    <name evidence="2" type="ORF">VNI00_010202</name>
    <name evidence="1" type="ORF">VNI00_013758</name>
</gene>
<dbReference type="EMBL" id="JAYKXP010000072">
    <property type="protein sequence ID" value="KAK7030976.1"/>
    <property type="molecule type" value="Genomic_DNA"/>
</dbReference>
<proteinExistence type="predicted"/>
<dbReference type="Proteomes" id="UP001383192">
    <property type="component" value="Unassembled WGS sequence"/>
</dbReference>
<dbReference type="EMBL" id="JAYKXP010000040">
    <property type="protein sequence ID" value="KAK7039047.1"/>
    <property type="molecule type" value="Genomic_DNA"/>
</dbReference>
<evidence type="ECO:0000313" key="1">
    <source>
        <dbReference type="EMBL" id="KAK7030976.1"/>
    </source>
</evidence>
<sequence length="70" mass="7672">MDTALHPPIRLQLLEERSVSAKTTQKLLAAFIEDFHARTNTAQGGKGGNTGVAVRLQKLRDALEEETKKA</sequence>
<name>A0AAW0CIT7_9AGAR</name>
<organism evidence="2 3">
    <name type="scientific">Paramarasmius palmivorus</name>
    <dbReference type="NCBI Taxonomy" id="297713"/>
    <lineage>
        <taxon>Eukaryota</taxon>
        <taxon>Fungi</taxon>
        <taxon>Dikarya</taxon>
        <taxon>Basidiomycota</taxon>
        <taxon>Agaricomycotina</taxon>
        <taxon>Agaricomycetes</taxon>
        <taxon>Agaricomycetidae</taxon>
        <taxon>Agaricales</taxon>
        <taxon>Marasmiineae</taxon>
        <taxon>Marasmiaceae</taxon>
        <taxon>Paramarasmius</taxon>
    </lineage>
</organism>
<protein>
    <recommendedName>
        <fullName evidence="4">Histone H1</fullName>
    </recommendedName>
</protein>
<evidence type="ECO:0000313" key="2">
    <source>
        <dbReference type="EMBL" id="KAK7039047.1"/>
    </source>
</evidence>
<evidence type="ECO:0000313" key="3">
    <source>
        <dbReference type="Proteomes" id="UP001383192"/>
    </source>
</evidence>
<reference evidence="2 3" key="1">
    <citation type="submission" date="2024-01" db="EMBL/GenBank/DDBJ databases">
        <title>A draft genome for a cacao thread blight-causing isolate of Paramarasmius palmivorus.</title>
        <authorList>
            <person name="Baruah I.K."/>
            <person name="Bukari Y."/>
            <person name="Amoako-Attah I."/>
            <person name="Meinhardt L.W."/>
            <person name="Bailey B.A."/>
            <person name="Cohen S.P."/>
        </authorList>
    </citation>
    <scope>NUCLEOTIDE SEQUENCE [LARGE SCALE GENOMIC DNA]</scope>
    <source>
        <strain evidence="2 3">GH-12</strain>
    </source>
</reference>
<comment type="caution">
    <text evidence="2">The sequence shown here is derived from an EMBL/GenBank/DDBJ whole genome shotgun (WGS) entry which is preliminary data.</text>
</comment>
<dbReference type="AlphaFoldDB" id="A0AAW0CIT7"/>
<keyword evidence="3" id="KW-1185">Reference proteome</keyword>